<feature type="transmembrane region" description="Helical" evidence="1">
    <location>
        <begin position="40"/>
        <end position="58"/>
    </location>
</feature>
<reference evidence="2 3" key="1">
    <citation type="submission" date="2010-08" db="EMBL/GenBank/DDBJ databases">
        <authorList>
            <person name="Durkin A.S."/>
            <person name="Madupu R."/>
            <person name="Torralba M."/>
            <person name="Gillis M."/>
            <person name="Methe B."/>
            <person name="Sutton G."/>
            <person name="Nelson K.E."/>
        </authorList>
    </citation>
    <scope>NUCLEOTIDE SEQUENCE [LARGE SCALE GENOMIC DNA]</scope>
    <source>
        <strain evidence="2 3">FB035-09AN</strain>
    </source>
</reference>
<evidence type="ECO:0000313" key="2">
    <source>
        <dbReference type="EMBL" id="EFL46900.1"/>
    </source>
</evidence>
<keyword evidence="1" id="KW-1133">Transmembrane helix</keyword>
<sequence length="76" mass="8762">MSKIDLYDPKWVDMVFADKNKAYGAYELRKSVSQRNVKSLAILLVAAFLGGGYLAYQVKNTMMTLQRKKNTQLKWN</sequence>
<accession>E1KNN9</accession>
<comment type="caution">
    <text evidence="2">The sequence shown here is derived from an EMBL/GenBank/DDBJ whole genome shotgun (WGS) entry which is preliminary data.</text>
</comment>
<organism evidence="2 3">
    <name type="scientific">Prevotella disiens FB035-09AN</name>
    <dbReference type="NCBI Taxonomy" id="866771"/>
    <lineage>
        <taxon>Bacteria</taxon>
        <taxon>Pseudomonadati</taxon>
        <taxon>Bacteroidota</taxon>
        <taxon>Bacteroidia</taxon>
        <taxon>Bacteroidales</taxon>
        <taxon>Prevotellaceae</taxon>
        <taxon>Prevotella</taxon>
    </lineage>
</organism>
<evidence type="ECO:0000256" key="1">
    <source>
        <dbReference type="SAM" id="Phobius"/>
    </source>
</evidence>
<dbReference type="STRING" id="866771.HMPREF9296_2423"/>
<keyword evidence="1" id="KW-0472">Membrane</keyword>
<dbReference type="Proteomes" id="UP000003610">
    <property type="component" value="Unassembled WGS sequence"/>
</dbReference>
<keyword evidence="1" id="KW-0812">Transmembrane</keyword>
<gene>
    <name evidence="2" type="ORF">HMPREF9296_2423</name>
</gene>
<dbReference type="eggNOG" id="COG0810">
    <property type="taxonomic scope" value="Bacteria"/>
</dbReference>
<protein>
    <submittedName>
        <fullName evidence="2">Uncharacterized protein</fullName>
    </submittedName>
</protein>
<proteinExistence type="predicted"/>
<dbReference type="AlphaFoldDB" id="E1KNN9"/>
<evidence type="ECO:0000313" key="3">
    <source>
        <dbReference type="Proteomes" id="UP000003610"/>
    </source>
</evidence>
<name>E1KNN9_9BACT</name>
<dbReference type="EMBL" id="AEDO01000013">
    <property type="protein sequence ID" value="EFL46900.1"/>
    <property type="molecule type" value="Genomic_DNA"/>
</dbReference>